<evidence type="ECO:0000256" key="3">
    <source>
        <dbReference type="ARBA" id="ARBA00022553"/>
    </source>
</evidence>
<feature type="domain" description="Histidine kinase" evidence="11">
    <location>
        <begin position="439"/>
        <end position="628"/>
    </location>
</feature>
<dbReference type="InterPro" id="IPR050482">
    <property type="entry name" value="Sensor_HK_TwoCompSys"/>
</dbReference>
<dbReference type="InterPro" id="IPR011712">
    <property type="entry name" value="Sig_transdc_His_kin_sub3_dim/P"/>
</dbReference>
<dbReference type="GO" id="GO:0016020">
    <property type="term" value="C:membrane"/>
    <property type="evidence" value="ECO:0007669"/>
    <property type="project" value="InterPro"/>
</dbReference>
<dbReference type="CDD" id="cd16917">
    <property type="entry name" value="HATPase_UhpB-NarQ-NarX-like"/>
    <property type="match status" value="1"/>
</dbReference>
<dbReference type="SMART" id="SM00387">
    <property type="entry name" value="HATPase_c"/>
    <property type="match status" value="1"/>
</dbReference>
<dbReference type="EC" id="2.7.13.3" evidence="2"/>
<dbReference type="Proteomes" id="UP000609064">
    <property type="component" value="Unassembled WGS sequence"/>
</dbReference>
<sequence>MKRLLLFLLLLISNLIFAQQQRKLDSLKAVLAKLPVEGKSLSTDTMRVKLLCEMGEILISKDTSVLIFTKAIDISRTIDWPYGLVLSQNLYGKKLKKQNNFFKAEEFFFKSLTLSTKNNFIAQKAYSLQNIGDIYSISKKPSVALGYYQEALKMYKSINNKNGVLLCYNNMGIAYTRLNDFVKALDTHNYCLNLSIEYINRHFMGLSHHNIANINRLQQNYEVAKASYEKAIEIYLSVGDTELEQLASAYTGLAEIFLNQKNMVLAKKFAFLAINTNNSAITSTFIKANDVLLKIYREDGDYMNAYLISEKIRVKQDSLNNIENERRLASAKFEYDLNIKSEELNLQKERQKWYLGIGLAVLLISLVVIRGNIILNKKNRLIEAQNGEIELLNSSLEKKVEVRTAELKDANIELLRKNKEIVEALFKGKKIERQRVASELHDNLGSTLSALKWRLDALNMENLNPKEQKLYKSIQDMMNDAYSEVRLISHNLMPTQLQEKGLIGALQNFISEISSNTKFVIDFESNFNASILDDKISLEIYSICMELLNNVLKHSKGSEAKLSILTDDDSLIIEVFDNGIGIDMNKIENSSMGINNINARVKSLNGKFEIKNQFSGGTQVRVVFDYELLENFRDGVVES</sequence>
<comment type="caution">
    <text evidence="12">The sequence shown here is derived from an EMBL/GenBank/DDBJ whole genome shotgun (WGS) entry which is preliminary data.</text>
</comment>
<dbReference type="AlphaFoldDB" id="A0A916YYL6"/>
<dbReference type="SUPFAM" id="SSF48452">
    <property type="entry name" value="TPR-like"/>
    <property type="match status" value="2"/>
</dbReference>
<evidence type="ECO:0000256" key="7">
    <source>
        <dbReference type="ARBA" id="ARBA00022840"/>
    </source>
</evidence>
<dbReference type="GO" id="GO:0000155">
    <property type="term" value="F:phosphorelay sensor kinase activity"/>
    <property type="evidence" value="ECO:0007669"/>
    <property type="project" value="InterPro"/>
</dbReference>
<dbReference type="RefSeq" id="WP_188767657.1">
    <property type="nucleotide sequence ID" value="NZ_BMKK01000007.1"/>
</dbReference>
<accession>A0A916YYL6</accession>
<name>A0A916YYL6_9BACT</name>
<dbReference type="PANTHER" id="PTHR24421">
    <property type="entry name" value="NITRATE/NITRITE SENSOR PROTEIN NARX-RELATED"/>
    <property type="match status" value="1"/>
</dbReference>
<dbReference type="InterPro" id="IPR011990">
    <property type="entry name" value="TPR-like_helical_dom_sf"/>
</dbReference>
<feature type="chain" id="PRO_5038031022" description="histidine kinase" evidence="10">
    <location>
        <begin position="19"/>
        <end position="639"/>
    </location>
</feature>
<keyword evidence="5" id="KW-0547">Nucleotide-binding</keyword>
<keyword evidence="9" id="KW-1133">Transmembrane helix</keyword>
<evidence type="ECO:0000256" key="2">
    <source>
        <dbReference type="ARBA" id="ARBA00012438"/>
    </source>
</evidence>
<dbReference type="SUPFAM" id="SSF55874">
    <property type="entry name" value="ATPase domain of HSP90 chaperone/DNA topoisomerase II/histidine kinase"/>
    <property type="match status" value="1"/>
</dbReference>
<proteinExistence type="predicted"/>
<keyword evidence="9" id="KW-0812">Transmembrane</keyword>
<keyword evidence="10" id="KW-0732">Signal</keyword>
<evidence type="ECO:0000313" key="13">
    <source>
        <dbReference type="Proteomes" id="UP000609064"/>
    </source>
</evidence>
<keyword evidence="13" id="KW-1185">Reference proteome</keyword>
<keyword evidence="3" id="KW-0597">Phosphoprotein</keyword>
<dbReference type="Gene3D" id="3.30.565.10">
    <property type="entry name" value="Histidine kinase-like ATPase, C-terminal domain"/>
    <property type="match status" value="1"/>
</dbReference>
<feature type="transmembrane region" description="Helical" evidence="9">
    <location>
        <begin position="353"/>
        <end position="375"/>
    </location>
</feature>
<evidence type="ECO:0000256" key="1">
    <source>
        <dbReference type="ARBA" id="ARBA00000085"/>
    </source>
</evidence>
<dbReference type="GO" id="GO:0046983">
    <property type="term" value="F:protein dimerization activity"/>
    <property type="evidence" value="ECO:0007669"/>
    <property type="project" value="InterPro"/>
</dbReference>
<dbReference type="Gene3D" id="1.25.40.10">
    <property type="entry name" value="Tetratricopeptide repeat domain"/>
    <property type="match status" value="1"/>
</dbReference>
<dbReference type="GO" id="GO:0005524">
    <property type="term" value="F:ATP binding"/>
    <property type="evidence" value="ECO:0007669"/>
    <property type="project" value="UniProtKB-KW"/>
</dbReference>
<evidence type="ECO:0000256" key="10">
    <source>
        <dbReference type="SAM" id="SignalP"/>
    </source>
</evidence>
<feature type="signal peptide" evidence="10">
    <location>
        <begin position="1"/>
        <end position="18"/>
    </location>
</feature>
<keyword evidence="8" id="KW-0902">Two-component regulatory system</keyword>
<keyword evidence="7" id="KW-0067">ATP-binding</keyword>
<reference evidence="12" key="2">
    <citation type="submission" date="2020-09" db="EMBL/GenBank/DDBJ databases">
        <authorList>
            <person name="Sun Q."/>
            <person name="Zhou Y."/>
        </authorList>
    </citation>
    <scope>NUCLEOTIDE SEQUENCE</scope>
    <source>
        <strain evidence="12">CGMCC 1.15958</strain>
    </source>
</reference>
<dbReference type="SMART" id="SM00028">
    <property type="entry name" value="TPR"/>
    <property type="match status" value="5"/>
</dbReference>
<dbReference type="InterPro" id="IPR003594">
    <property type="entry name" value="HATPase_dom"/>
</dbReference>
<reference evidence="12" key="1">
    <citation type="journal article" date="2014" name="Int. J. Syst. Evol. Microbiol.">
        <title>Complete genome sequence of Corynebacterium casei LMG S-19264T (=DSM 44701T), isolated from a smear-ripened cheese.</title>
        <authorList>
            <consortium name="US DOE Joint Genome Institute (JGI-PGF)"/>
            <person name="Walter F."/>
            <person name="Albersmeier A."/>
            <person name="Kalinowski J."/>
            <person name="Ruckert C."/>
        </authorList>
    </citation>
    <scope>NUCLEOTIDE SEQUENCE</scope>
    <source>
        <strain evidence="12">CGMCC 1.15958</strain>
    </source>
</reference>
<keyword evidence="6 12" id="KW-0418">Kinase</keyword>
<evidence type="ECO:0000256" key="4">
    <source>
        <dbReference type="ARBA" id="ARBA00022679"/>
    </source>
</evidence>
<dbReference type="PROSITE" id="PS50109">
    <property type="entry name" value="HIS_KIN"/>
    <property type="match status" value="1"/>
</dbReference>
<evidence type="ECO:0000313" key="12">
    <source>
        <dbReference type="EMBL" id="GGD67225.1"/>
    </source>
</evidence>
<comment type="catalytic activity">
    <reaction evidence="1">
        <text>ATP + protein L-histidine = ADP + protein N-phospho-L-histidine.</text>
        <dbReference type="EC" id="2.7.13.3"/>
    </reaction>
</comment>
<evidence type="ECO:0000256" key="5">
    <source>
        <dbReference type="ARBA" id="ARBA00022741"/>
    </source>
</evidence>
<dbReference type="InterPro" id="IPR005467">
    <property type="entry name" value="His_kinase_dom"/>
</dbReference>
<dbReference type="Pfam" id="PF07730">
    <property type="entry name" value="HisKA_3"/>
    <property type="match status" value="1"/>
</dbReference>
<keyword evidence="4" id="KW-0808">Transferase</keyword>
<evidence type="ECO:0000259" key="11">
    <source>
        <dbReference type="PROSITE" id="PS50109"/>
    </source>
</evidence>
<evidence type="ECO:0000256" key="9">
    <source>
        <dbReference type="SAM" id="Phobius"/>
    </source>
</evidence>
<dbReference type="Pfam" id="PF02518">
    <property type="entry name" value="HATPase_c"/>
    <property type="match status" value="1"/>
</dbReference>
<protein>
    <recommendedName>
        <fullName evidence="2">histidine kinase</fullName>
        <ecNumber evidence="2">2.7.13.3</ecNumber>
    </recommendedName>
</protein>
<dbReference type="InterPro" id="IPR036890">
    <property type="entry name" value="HATPase_C_sf"/>
</dbReference>
<keyword evidence="9" id="KW-0472">Membrane</keyword>
<dbReference type="PANTHER" id="PTHR24421:SF10">
    <property type="entry name" value="NITRATE_NITRITE SENSOR PROTEIN NARQ"/>
    <property type="match status" value="1"/>
</dbReference>
<dbReference type="InterPro" id="IPR019734">
    <property type="entry name" value="TPR_rpt"/>
</dbReference>
<evidence type="ECO:0000256" key="8">
    <source>
        <dbReference type="ARBA" id="ARBA00023012"/>
    </source>
</evidence>
<dbReference type="EMBL" id="BMKK01000007">
    <property type="protein sequence ID" value="GGD67225.1"/>
    <property type="molecule type" value="Genomic_DNA"/>
</dbReference>
<dbReference type="Gene3D" id="1.20.5.1930">
    <property type="match status" value="1"/>
</dbReference>
<evidence type="ECO:0000256" key="6">
    <source>
        <dbReference type="ARBA" id="ARBA00022777"/>
    </source>
</evidence>
<organism evidence="12 13">
    <name type="scientific">Emticicia aquatilis</name>
    <dbReference type="NCBI Taxonomy" id="1537369"/>
    <lineage>
        <taxon>Bacteria</taxon>
        <taxon>Pseudomonadati</taxon>
        <taxon>Bacteroidota</taxon>
        <taxon>Cytophagia</taxon>
        <taxon>Cytophagales</taxon>
        <taxon>Leadbetterellaceae</taxon>
        <taxon>Emticicia</taxon>
    </lineage>
</organism>
<gene>
    <name evidence="12" type="ORF">GCM10011514_34100</name>
</gene>